<dbReference type="SUPFAM" id="SSF56784">
    <property type="entry name" value="HAD-like"/>
    <property type="match status" value="1"/>
</dbReference>
<evidence type="ECO:0000313" key="15">
    <source>
        <dbReference type="EMBL" id="EGB14735.1"/>
    </source>
</evidence>
<dbReference type="GO" id="GO:0016887">
    <property type="term" value="F:ATP hydrolysis activity"/>
    <property type="evidence" value="ECO:0007669"/>
    <property type="project" value="InterPro"/>
</dbReference>
<evidence type="ECO:0000256" key="1">
    <source>
        <dbReference type="ARBA" id="ARBA00004141"/>
    </source>
</evidence>
<dbReference type="NCBIfam" id="TIGR01494">
    <property type="entry name" value="ATPase_P-type"/>
    <property type="match status" value="2"/>
</dbReference>
<dbReference type="Gene3D" id="1.20.1110.10">
    <property type="entry name" value="Calcium-transporting ATPase, transmembrane domain"/>
    <property type="match status" value="1"/>
</dbReference>
<feature type="transmembrane region" description="Helical" evidence="13">
    <location>
        <begin position="690"/>
        <end position="714"/>
    </location>
</feature>
<organism evidence="15 16">
    <name type="scientific">Pseudodesulfovibrio mercurii</name>
    <dbReference type="NCBI Taxonomy" id="641491"/>
    <lineage>
        <taxon>Bacteria</taxon>
        <taxon>Pseudomonadati</taxon>
        <taxon>Thermodesulfobacteriota</taxon>
        <taxon>Desulfovibrionia</taxon>
        <taxon>Desulfovibrionales</taxon>
        <taxon>Desulfovibrionaceae</taxon>
    </lineage>
</organism>
<dbReference type="RefSeq" id="WP_014322163.1">
    <property type="nucleotide sequence ID" value="NC_016803.1"/>
</dbReference>
<keyword evidence="10 13" id="KW-1133">Transmembrane helix</keyword>
<feature type="region of interest" description="Disordered" evidence="12">
    <location>
        <begin position="1"/>
        <end position="29"/>
    </location>
</feature>
<dbReference type="AlphaFoldDB" id="F0JEK6"/>
<evidence type="ECO:0000256" key="4">
    <source>
        <dbReference type="ARBA" id="ARBA00022692"/>
    </source>
</evidence>
<feature type="transmembrane region" description="Helical" evidence="13">
    <location>
        <begin position="780"/>
        <end position="798"/>
    </location>
</feature>
<dbReference type="STRING" id="641491.DND132_1528"/>
<dbReference type="SUPFAM" id="SSF81665">
    <property type="entry name" value="Calcium ATPase, transmembrane domain M"/>
    <property type="match status" value="1"/>
</dbReference>
<evidence type="ECO:0000256" key="12">
    <source>
        <dbReference type="SAM" id="MobiDB-lite"/>
    </source>
</evidence>
<accession>F0JEK6</accession>
<dbReference type="GO" id="GO:0005524">
    <property type="term" value="F:ATP binding"/>
    <property type="evidence" value="ECO:0007669"/>
    <property type="project" value="UniProtKB-KW"/>
</dbReference>
<reference evidence="15 16" key="1">
    <citation type="journal article" date="2011" name="J. Bacteriol.">
        <title>Genome sequence of the mercury-methylating strain Desulfovibrio desulfuricans ND132.</title>
        <authorList>
            <person name="Brown S.D."/>
            <person name="Gilmour C.C."/>
            <person name="Kucken A.M."/>
            <person name="Wall J.D."/>
            <person name="Elias D.A."/>
            <person name="Brandt C.C."/>
            <person name="Podar M."/>
            <person name="Chertkov O."/>
            <person name="Held B."/>
            <person name="Bruce D.C."/>
            <person name="Detter J.C."/>
            <person name="Tapia R."/>
            <person name="Han C.S."/>
            <person name="Goodwin L.A."/>
            <person name="Cheng J.F."/>
            <person name="Pitluck S."/>
            <person name="Woyke T."/>
            <person name="Mikhailova N."/>
            <person name="Ivanova N.N."/>
            <person name="Han J."/>
            <person name="Lucas S."/>
            <person name="Lapidus A.L."/>
            <person name="Land M.L."/>
            <person name="Hauser L.J."/>
            <person name="Palumbo A.V."/>
        </authorList>
    </citation>
    <scope>NUCLEOTIDE SEQUENCE [LARGE SCALE GENOMIC DNA]</scope>
    <source>
        <strain evidence="15 16">ND132</strain>
    </source>
</reference>
<dbReference type="FunFam" id="2.70.150.10:FF:000042">
    <property type="entry name" value="Plasma membrane ATPase"/>
    <property type="match status" value="1"/>
</dbReference>
<dbReference type="KEGG" id="ddn:DND132_1528"/>
<dbReference type="SMR" id="F0JEK6"/>
<gene>
    <name evidence="15" type="ORF">DND132_1528</name>
</gene>
<dbReference type="Pfam" id="PF00122">
    <property type="entry name" value="E1-E2_ATPase"/>
    <property type="match status" value="1"/>
</dbReference>
<dbReference type="Pfam" id="PF00690">
    <property type="entry name" value="Cation_ATPase_N"/>
    <property type="match status" value="1"/>
</dbReference>
<keyword evidence="11 13" id="KW-0472">Membrane</keyword>
<dbReference type="PRINTS" id="PR00120">
    <property type="entry name" value="HATPASE"/>
</dbReference>
<dbReference type="SUPFAM" id="SSF81653">
    <property type="entry name" value="Calcium ATPase, transduction domain A"/>
    <property type="match status" value="1"/>
</dbReference>
<keyword evidence="3" id="KW-0597">Phosphoprotein</keyword>
<dbReference type="SMART" id="SM00831">
    <property type="entry name" value="Cation_ATPase_N"/>
    <property type="match status" value="1"/>
</dbReference>
<dbReference type="GO" id="GO:0046872">
    <property type="term" value="F:metal ion binding"/>
    <property type="evidence" value="ECO:0007669"/>
    <property type="project" value="UniProtKB-KW"/>
</dbReference>
<dbReference type="Pfam" id="PF00702">
    <property type="entry name" value="Hydrolase"/>
    <property type="match status" value="1"/>
</dbReference>
<feature type="transmembrane region" description="Helical" evidence="13">
    <location>
        <begin position="58"/>
        <end position="80"/>
    </location>
</feature>
<comment type="subcellular location">
    <subcellularLocation>
        <location evidence="1">Membrane</location>
        <topology evidence="1">Multi-pass membrane protein</topology>
    </subcellularLocation>
</comment>
<dbReference type="GO" id="GO:0120029">
    <property type="term" value="P:proton export across plasma membrane"/>
    <property type="evidence" value="ECO:0007669"/>
    <property type="project" value="InterPro"/>
</dbReference>
<proteinExistence type="inferred from homology"/>
<sequence length="836" mass="91193">MATPTTNANEQDYQSPEEVFAAQHSGPQGLDGAETARRLAQYGPNALEEHKVSPLMQFLGYFWGPIPWMIEVAAILSLAVRHWADFAIILALLVFNAVVGFWQEYQAGNAVDALKSKLALKGRVLRDGEWRSVEARDLVPGDVIRLRMGDIIPADCRLVDGDFLSVDQSALTGESLPVQKGVGNLAYSGAVARQGEMEAVVTATGAETFFGKTARLVSDAKAVSHFQKAVIRIGDYLIFLSLALVAVLIVVQLFRGTPFLELVQFALILTVASIPVAMPAVLSVTMAVGALALSREKAIVSRLESIEEMAGMDILCSDKTGTLTQNKLRLGEPVVFAATDEADLVLAGSLASKVENEDAIDIAVMDGLADKGVLSQYAQEKFVPFDPVSKRTEALVKGPDGAEFKVSKGALQVILDLSWVDEAIRAKAEEASQGFAVKGYRTIGVARSDEDGQWRFLGILPLFDPPREDSRETIEQAGKHGIEVKMVTGDNLAIAKEISGQLNLGQNISVAGKWLQADADNPASLRDAAGEVEKSDGFAQVFPEHKYNIVKLLQSRNHIVGMTGDGVNDAPALKQADMGIAVSGATDAARMAADLVLTAPGISVIIHAVEEARRIFERMDSYAIYRITETIRIMIFVVLAMIAFNFYPITAIMIILLAFLNDVPIITIAYDRTWLDPDPVRWDMHRVLSVSLAMGLTGVFGSFLMLYLGLTWLHLSIGEVQTYIFLKMAVSGHLTLFVSRSRGHFWEPPYPAPVMVWSAVGTKLLGTFLAAWGFGLIAPINWGAIGLVWAYSLVWAFLTDYVKVYIYRHTGEGSARNRTFLCRVRESLHSGWCRGR</sequence>
<evidence type="ECO:0000256" key="2">
    <source>
        <dbReference type="ARBA" id="ARBA00008804"/>
    </source>
</evidence>
<dbReference type="Gene3D" id="2.70.150.10">
    <property type="entry name" value="Calcium-transporting ATPase, cytoplasmic transduction domain A"/>
    <property type="match status" value="1"/>
</dbReference>
<dbReference type="InterPro" id="IPR018303">
    <property type="entry name" value="ATPase_P-typ_P_site"/>
</dbReference>
<dbReference type="GO" id="GO:0016020">
    <property type="term" value="C:membrane"/>
    <property type="evidence" value="ECO:0007669"/>
    <property type="project" value="UniProtKB-SubCell"/>
</dbReference>
<keyword evidence="8" id="KW-0460">Magnesium</keyword>
<feature type="transmembrane region" description="Helical" evidence="13">
    <location>
        <begin position="86"/>
        <end position="105"/>
    </location>
</feature>
<dbReference type="InterPro" id="IPR006534">
    <property type="entry name" value="P-type_ATPase_IIIA"/>
</dbReference>
<name>F0JEK6_9BACT</name>
<keyword evidence="16" id="KW-1185">Reference proteome</keyword>
<evidence type="ECO:0000256" key="8">
    <source>
        <dbReference type="ARBA" id="ARBA00022842"/>
    </source>
</evidence>
<dbReference type="Gene3D" id="3.40.50.1000">
    <property type="entry name" value="HAD superfamily/HAD-like"/>
    <property type="match status" value="1"/>
</dbReference>
<evidence type="ECO:0000256" key="7">
    <source>
        <dbReference type="ARBA" id="ARBA00022840"/>
    </source>
</evidence>
<dbReference type="EMBL" id="CP003220">
    <property type="protein sequence ID" value="EGB14735.1"/>
    <property type="molecule type" value="Genomic_DNA"/>
</dbReference>
<dbReference type="NCBIfam" id="TIGR01647">
    <property type="entry name" value="ATPase-IIIA_H"/>
    <property type="match status" value="1"/>
</dbReference>
<dbReference type="InterPro" id="IPR008250">
    <property type="entry name" value="ATPase_P-typ_transduc_dom_A_sf"/>
</dbReference>
<evidence type="ECO:0000256" key="10">
    <source>
        <dbReference type="ARBA" id="ARBA00022989"/>
    </source>
</evidence>
<dbReference type="OrthoDB" id="9763278at2"/>
<dbReference type="HOGENOM" id="CLU_002360_6_4_7"/>
<keyword evidence="7" id="KW-0067">ATP-binding</keyword>
<feature type="domain" description="Cation-transporting P-type ATPase N-terminal" evidence="14">
    <location>
        <begin position="10"/>
        <end position="82"/>
    </location>
</feature>
<dbReference type="InterPro" id="IPR044492">
    <property type="entry name" value="P_typ_ATPase_HD_dom"/>
</dbReference>
<dbReference type="SFLD" id="SFLDF00027">
    <property type="entry name" value="p-type_atpase"/>
    <property type="match status" value="1"/>
</dbReference>
<evidence type="ECO:0000256" key="5">
    <source>
        <dbReference type="ARBA" id="ARBA00022723"/>
    </source>
</evidence>
<keyword evidence="5" id="KW-0479">Metal-binding</keyword>
<dbReference type="InterPro" id="IPR023298">
    <property type="entry name" value="ATPase_P-typ_TM_dom_sf"/>
</dbReference>
<feature type="transmembrane region" description="Helical" evidence="13">
    <location>
        <begin position="649"/>
        <end position="670"/>
    </location>
</feature>
<feature type="transmembrane region" description="Helical" evidence="13">
    <location>
        <begin position="266"/>
        <end position="293"/>
    </location>
</feature>
<keyword evidence="9" id="KW-1278">Translocase</keyword>
<dbReference type="InterPro" id="IPR023299">
    <property type="entry name" value="ATPase_P-typ_cyto_dom_N"/>
</dbReference>
<evidence type="ECO:0000256" key="6">
    <source>
        <dbReference type="ARBA" id="ARBA00022741"/>
    </source>
</evidence>
<feature type="compositionally biased region" description="Polar residues" evidence="12">
    <location>
        <begin position="1"/>
        <end position="14"/>
    </location>
</feature>
<dbReference type="Proteomes" id="UP000007845">
    <property type="component" value="Chromosome"/>
</dbReference>
<dbReference type="CDD" id="cd02076">
    <property type="entry name" value="P-type_ATPase_H"/>
    <property type="match status" value="1"/>
</dbReference>
<evidence type="ECO:0000256" key="3">
    <source>
        <dbReference type="ARBA" id="ARBA00022553"/>
    </source>
</evidence>
<comment type="similarity">
    <text evidence="2">Belongs to the cation transport ATPase (P-type) (TC 3.A.3) family. Type IIIA subfamily.</text>
</comment>
<evidence type="ECO:0000256" key="13">
    <source>
        <dbReference type="SAM" id="Phobius"/>
    </source>
</evidence>
<feature type="transmembrane region" description="Helical" evidence="13">
    <location>
        <begin position="623"/>
        <end position="643"/>
    </location>
</feature>
<dbReference type="GO" id="GO:0008553">
    <property type="term" value="F:P-type proton-exporting transporter activity"/>
    <property type="evidence" value="ECO:0007669"/>
    <property type="project" value="InterPro"/>
</dbReference>
<dbReference type="FunFam" id="3.40.50.1000:FF:000211">
    <property type="entry name" value="Plasma membrane ATPase"/>
    <property type="match status" value="1"/>
</dbReference>
<dbReference type="InterPro" id="IPR023214">
    <property type="entry name" value="HAD_sf"/>
</dbReference>
<dbReference type="FunFam" id="3.40.1110.10:FF:000005">
    <property type="entry name" value="Plasma membrane ATPase"/>
    <property type="match status" value="1"/>
</dbReference>
<evidence type="ECO:0000256" key="9">
    <source>
        <dbReference type="ARBA" id="ARBA00022967"/>
    </source>
</evidence>
<dbReference type="SFLD" id="SFLDS00003">
    <property type="entry name" value="Haloacid_Dehalogenase"/>
    <property type="match status" value="1"/>
</dbReference>
<keyword evidence="6" id="KW-0547">Nucleotide-binding</keyword>
<dbReference type="PRINTS" id="PR00119">
    <property type="entry name" value="CATATPASE"/>
</dbReference>
<dbReference type="PROSITE" id="PS00154">
    <property type="entry name" value="ATPASE_E1_E2"/>
    <property type="match status" value="1"/>
</dbReference>
<feature type="transmembrane region" description="Helical" evidence="13">
    <location>
        <begin position="236"/>
        <end position="254"/>
    </location>
</feature>
<protein>
    <submittedName>
        <fullName evidence="15">Plasma-membrane proton-efflux P-type ATPase</fullName>
    </submittedName>
</protein>
<dbReference type="InterPro" id="IPR036412">
    <property type="entry name" value="HAD-like_sf"/>
</dbReference>
<evidence type="ECO:0000313" key="16">
    <source>
        <dbReference type="Proteomes" id="UP000007845"/>
    </source>
</evidence>
<evidence type="ECO:0000256" key="11">
    <source>
        <dbReference type="ARBA" id="ARBA00023136"/>
    </source>
</evidence>
<keyword evidence="4 13" id="KW-0812">Transmembrane</keyword>
<evidence type="ECO:0000259" key="14">
    <source>
        <dbReference type="SMART" id="SM00831"/>
    </source>
</evidence>
<dbReference type="Gene3D" id="3.40.1110.10">
    <property type="entry name" value="Calcium-transporting ATPase, cytoplasmic domain N"/>
    <property type="match status" value="1"/>
</dbReference>
<dbReference type="InterPro" id="IPR001757">
    <property type="entry name" value="P_typ_ATPase"/>
</dbReference>
<dbReference type="SFLD" id="SFLDG00002">
    <property type="entry name" value="C1.7:_P-type_atpase_like"/>
    <property type="match status" value="1"/>
</dbReference>
<dbReference type="eggNOG" id="COG0474">
    <property type="taxonomic scope" value="Bacteria"/>
</dbReference>
<dbReference type="PANTHER" id="PTHR42861">
    <property type="entry name" value="CALCIUM-TRANSPORTING ATPASE"/>
    <property type="match status" value="1"/>
</dbReference>
<dbReference type="InterPro" id="IPR004014">
    <property type="entry name" value="ATPase_P-typ_cation-transptr_N"/>
</dbReference>
<dbReference type="InterPro" id="IPR059000">
    <property type="entry name" value="ATPase_P-type_domA"/>
</dbReference>